<dbReference type="Proteomes" id="UP001151582">
    <property type="component" value="Unassembled WGS sequence"/>
</dbReference>
<comment type="caution">
    <text evidence="1">The sequence shown here is derived from an EMBL/GenBank/DDBJ whole genome shotgun (WGS) entry which is preliminary data.</text>
</comment>
<gene>
    <name evidence="1" type="ORF">H4R34_006418</name>
</gene>
<dbReference type="OrthoDB" id="5596628at2759"/>
<dbReference type="EMBL" id="JANBQB010002409">
    <property type="protein sequence ID" value="KAJ1967175.1"/>
    <property type="molecule type" value="Genomic_DNA"/>
</dbReference>
<proteinExistence type="predicted"/>
<accession>A0A9W8AX06</accession>
<name>A0A9W8AX06_9FUNG</name>
<reference evidence="1" key="1">
    <citation type="submission" date="2022-07" db="EMBL/GenBank/DDBJ databases">
        <title>Phylogenomic reconstructions and comparative analyses of Kickxellomycotina fungi.</title>
        <authorList>
            <person name="Reynolds N.K."/>
            <person name="Stajich J.E."/>
            <person name="Barry K."/>
            <person name="Grigoriev I.V."/>
            <person name="Crous P."/>
            <person name="Smith M.E."/>
        </authorList>
    </citation>
    <scope>NUCLEOTIDE SEQUENCE</scope>
    <source>
        <strain evidence="1">RSA 567</strain>
    </source>
</reference>
<dbReference type="AlphaFoldDB" id="A0A9W8AX06"/>
<evidence type="ECO:0000313" key="1">
    <source>
        <dbReference type="EMBL" id="KAJ1967175.1"/>
    </source>
</evidence>
<organism evidence="1 2">
    <name type="scientific">Dimargaris verticillata</name>
    <dbReference type="NCBI Taxonomy" id="2761393"/>
    <lineage>
        <taxon>Eukaryota</taxon>
        <taxon>Fungi</taxon>
        <taxon>Fungi incertae sedis</taxon>
        <taxon>Zoopagomycota</taxon>
        <taxon>Kickxellomycotina</taxon>
        <taxon>Dimargaritomycetes</taxon>
        <taxon>Dimargaritales</taxon>
        <taxon>Dimargaritaceae</taxon>
        <taxon>Dimargaris</taxon>
    </lineage>
</organism>
<sequence>MTQALTPTASKPAAVAPVAQTTLAIPLGLPAAFFQQIDPAHDPEYQRDDALYPT</sequence>
<keyword evidence="2" id="KW-1185">Reference proteome</keyword>
<protein>
    <submittedName>
        <fullName evidence="1">Uncharacterized protein</fullName>
    </submittedName>
</protein>
<evidence type="ECO:0000313" key="2">
    <source>
        <dbReference type="Proteomes" id="UP001151582"/>
    </source>
</evidence>
<feature type="non-terminal residue" evidence="1">
    <location>
        <position position="54"/>
    </location>
</feature>